<reference evidence="5" key="1">
    <citation type="submission" date="2023-03" db="EMBL/GenBank/DDBJ databases">
        <title>Andean soil-derived lignocellulolytic bacterial consortium as a source of novel taxa and putative plastic-active enzymes.</title>
        <authorList>
            <person name="Diaz-Garcia L."/>
            <person name="Chuvochina M."/>
            <person name="Feuerriegel G."/>
            <person name="Bunk B."/>
            <person name="Sproer C."/>
            <person name="Streit W.R."/>
            <person name="Rodriguez L.M."/>
            <person name="Overmann J."/>
            <person name="Jimenez D.J."/>
        </authorList>
    </citation>
    <scope>NUCLEOTIDE SEQUENCE</scope>
    <source>
        <strain evidence="5">MAG 833</strain>
    </source>
</reference>
<feature type="domain" description="HTH crp-type" evidence="4">
    <location>
        <begin position="153"/>
        <end position="227"/>
    </location>
</feature>
<evidence type="ECO:0000313" key="6">
    <source>
        <dbReference type="Proteomes" id="UP001213664"/>
    </source>
</evidence>
<dbReference type="SMART" id="SM00419">
    <property type="entry name" value="HTH_CRP"/>
    <property type="match status" value="1"/>
</dbReference>
<dbReference type="Pfam" id="PF13545">
    <property type="entry name" value="HTH_Crp_2"/>
    <property type="match status" value="1"/>
</dbReference>
<keyword evidence="2" id="KW-0238">DNA-binding</keyword>
<dbReference type="CDD" id="cd00038">
    <property type="entry name" value="CAP_ED"/>
    <property type="match status" value="1"/>
</dbReference>
<evidence type="ECO:0000256" key="3">
    <source>
        <dbReference type="ARBA" id="ARBA00023163"/>
    </source>
</evidence>
<dbReference type="Proteomes" id="UP001213664">
    <property type="component" value="Chromosome"/>
</dbReference>
<evidence type="ECO:0000256" key="2">
    <source>
        <dbReference type="ARBA" id="ARBA00023125"/>
    </source>
</evidence>
<evidence type="ECO:0000256" key="1">
    <source>
        <dbReference type="ARBA" id="ARBA00023015"/>
    </source>
</evidence>
<dbReference type="InterPro" id="IPR018490">
    <property type="entry name" value="cNMP-bd_dom_sf"/>
</dbReference>
<dbReference type="SUPFAM" id="SSF46785">
    <property type="entry name" value="Winged helix' DNA-binding domain"/>
    <property type="match status" value="1"/>
</dbReference>
<evidence type="ECO:0000259" key="4">
    <source>
        <dbReference type="PROSITE" id="PS51063"/>
    </source>
</evidence>
<dbReference type="InterPro" id="IPR012318">
    <property type="entry name" value="HTH_CRP"/>
</dbReference>
<dbReference type="AlphaFoldDB" id="A0AAJ6BMF8"/>
<dbReference type="InterPro" id="IPR036390">
    <property type="entry name" value="WH_DNA-bd_sf"/>
</dbReference>
<organism evidence="5 6">
    <name type="scientific">Candidatus Brevundimonas colombiensis</name>
    <dbReference type="NCBI Taxonomy" id="3121376"/>
    <lineage>
        <taxon>Bacteria</taxon>
        <taxon>Pseudomonadati</taxon>
        <taxon>Pseudomonadota</taxon>
        <taxon>Alphaproteobacteria</taxon>
        <taxon>Caulobacterales</taxon>
        <taxon>Caulobacteraceae</taxon>
        <taxon>Brevundimonas</taxon>
    </lineage>
</organism>
<evidence type="ECO:0000313" key="5">
    <source>
        <dbReference type="EMBL" id="WEK40954.1"/>
    </source>
</evidence>
<dbReference type="GO" id="GO:0006355">
    <property type="term" value="P:regulation of DNA-templated transcription"/>
    <property type="evidence" value="ECO:0007669"/>
    <property type="project" value="InterPro"/>
</dbReference>
<dbReference type="PROSITE" id="PS51063">
    <property type="entry name" value="HTH_CRP_2"/>
    <property type="match status" value="1"/>
</dbReference>
<dbReference type="EMBL" id="CP119326">
    <property type="protein sequence ID" value="WEK40954.1"/>
    <property type="molecule type" value="Genomic_DNA"/>
</dbReference>
<dbReference type="Pfam" id="PF00027">
    <property type="entry name" value="cNMP_binding"/>
    <property type="match status" value="1"/>
</dbReference>
<dbReference type="Gene3D" id="2.60.120.10">
    <property type="entry name" value="Jelly Rolls"/>
    <property type="match status" value="1"/>
</dbReference>
<name>A0AAJ6BMF8_9CAUL</name>
<gene>
    <name evidence="5" type="ORF">P0Y50_04920</name>
</gene>
<sequence>MISDKKIPRVSTLVDKLSLRDRVSAQEIAALEAVLDAPKTIAAGADIVREHTRPMHSTLLISGFSARYSTLEDGARQITEINVSGDFIDLHSLLMKQMDHGVVALSDCMIAEAPHTGLIDITERHPHLARLLWLDTIIDAAIHRQWLVAMGRRSGLSHLAHLVCELYLRLQAVGQTGEMKFDLPLTQGVLGDALGLSSVHVSRLISELKGEGLVSWSGGRIDILDWRRLAEIAEFDPTYLRLQNEPV</sequence>
<keyword evidence="1" id="KW-0805">Transcription regulation</keyword>
<keyword evidence="3" id="KW-0804">Transcription</keyword>
<dbReference type="GO" id="GO:0003677">
    <property type="term" value="F:DNA binding"/>
    <property type="evidence" value="ECO:0007669"/>
    <property type="project" value="UniProtKB-KW"/>
</dbReference>
<dbReference type="InterPro" id="IPR014710">
    <property type="entry name" value="RmlC-like_jellyroll"/>
</dbReference>
<proteinExistence type="predicted"/>
<dbReference type="InterPro" id="IPR000595">
    <property type="entry name" value="cNMP-bd_dom"/>
</dbReference>
<dbReference type="Gene3D" id="1.10.10.10">
    <property type="entry name" value="Winged helix-like DNA-binding domain superfamily/Winged helix DNA-binding domain"/>
    <property type="match status" value="1"/>
</dbReference>
<accession>A0AAJ6BMF8</accession>
<dbReference type="InterPro" id="IPR036388">
    <property type="entry name" value="WH-like_DNA-bd_sf"/>
</dbReference>
<dbReference type="SUPFAM" id="SSF51206">
    <property type="entry name" value="cAMP-binding domain-like"/>
    <property type="match status" value="1"/>
</dbReference>
<protein>
    <submittedName>
        <fullName evidence="5">Crp/Fnr family transcriptional regulator</fullName>
    </submittedName>
</protein>